<evidence type="ECO:0000313" key="1">
    <source>
        <dbReference type="EMBL" id="CAL0327682.1"/>
    </source>
</evidence>
<accession>A0AAV1Y120</accession>
<organism evidence="1 2">
    <name type="scientific">Lupinus luteus</name>
    <name type="common">European yellow lupine</name>
    <dbReference type="NCBI Taxonomy" id="3873"/>
    <lineage>
        <taxon>Eukaryota</taxon>
        <taxon>Viridiplantae</taxon>
        <taxon>Streptophyta</taxon>
        <taxon>Embryophyta</taxon>
        <taxon>Tracheophyta</taxon>
        <taxon>Spermatophyta</taxon>
        <taxon>Magnoliopsida</taxon>
        <taxon>eudicotyledons</taxon>
        <taxon>Gunneridae</taxon>
        <taxon>Pentapetalae</taxon>
        <taxon>rosids</taxon>
        <taxon>fabids</taxon>
        <taxon>Fabales</taxon>
        <taxon>Fabaceae</taxon>
        <taxon>Papilionoideae</taxon>
        <taxon>50 kb inversion clade</taxon>
        <taxon>genistoids sensu lato</taxon>
        <taxon>core genistoids</taxon>
        <taxon>Genisteae</taxon>
        <taxon>Lupinus</taxon>
    </lineage>
</organism>
<dbReference type="Proteomes" id="UP001497480">
    <property type="component" value="Unassembled WGS sequence"/>
</dbReference>
<gene>
    <name evidence="1" type="ORF">LLUT_LOCUS28742</name>
</gene>
<proteinExistence type="predicted"/>
<evidence type="ECO:0000313" key="2">
    <source>
        <dbReference type="Proteomes" id="UP001497480"/>
    </source>
</evidence>
<dbReference type="AlphaFoldDB" id="A0AAV1Y120"/>
<dbReference type="EMBL" id="CAXHTB010000020">
    <property type="protein sequence ID" value="CAL0327682.1"/>
    <property type="molecule type" value="Genomic_DNA"/>
</dbReference>
<keyword evidence="2" id="KW-1185">Reference proteome</keyword>
<reference evidence="1 2" key="1">
    <citation type="submission" date="2024-03" db="EMBL/GenBank/DDBJ databases">
        <authorList>
            <person name="Martinez-Hernandez J."/>
        </authorList>
    </citation>
    <scope>NUCLEOTIDE SEQUENCE [LARGE SCALE GENOMIC DNA]</scope>
</reference>
<name>A0AAV1Y120_LUPLU</name>
<sequence length="60" mass="6566">MEGLQHAPNLLVDPLVGVVRISVLGGRSNKVAPIIDAYTLVLNIKNKFISLYNTLLYSGR</sequence>
<protein>
    <submittedName>
        <fullName evidence="1">Uncharacterized protein</fullName>
    </submittedName>
</protein>
<comment type="caution">
    <text evidence="1">The sequence shown here is derived from an EMBL/GenBank/DDBJ whole genome shotgun (WGS) entry which is preliminary data.</text>
</comment>